<protein>
    <recommendedName>
        <fullName evidence="4">DUF1538 domain-containing protein</fullName>
    </recommendedName>
</protein>
<evidence type="ECO:0000313" key="2">
    <source>
        <dbReference type="EMBL" id="UUV22580.1"/>
    </source>
</evidence>
<evidence type="ECO:0000256" key="1">
    <source>
        <dbReference type="SAM" id="Phobius"/>
    </source>
</evidence>
<sequence length="64" mass="6782">MTFLEVNLDGLVAIIFLVMFGPPIVLALIGVIVKFKSAKAAKVLFILAGLYLLIGLGICGSMMI</sequence>
<evidence type="ECO:0000313" key="3">
    <source>
        <dbReference type="Proteomes" id="UP001317001"/>
    </source>
</evidence>
<feature type="transmembrane region" description="Helical" evidence="1">
    <location>
        <begin position="12"/>
        <end position="32"/>
    </location>
</feature>
<dbReference type="EMBL" id="CP102382">
    <property type="protein sequence ID" value="UUV22580.1"/>
    <property type="molecule type" value="Genomic_DNA"/>
</dbReference>
<name>A0ABY5NVF5_9FLAO</name>
<organism evidence="2 3">
    <name type="scientific">Paenimyroides aestuarii</name>
    <dbReference type="NCBI Taxonomy" id="2968490"/>
    <lineage>
        <taxon>Bacteria</taxon>
        <taxon>Pseudomonadati</taxon>
        <taxon>Bacteroidota</taxon>
        <taxon>Flavobacteriia</taxon>
        <taxon>Flavobacteriales</taxon>
        <taxon>Flavobacteriaceae</taxon>
        <taxon>Paenimyroides</taxon>
    </lineage>
</organism>
<gene>
    <name evidence="2" type="ORF">NPX36_05935</name>
</gene>
<reference evidence="2 3" key="1">
    <citation type="submission" date="2022-08" db="EMBL/GenBank/DDBJ databases">
        <title>Myroides zhujiangensis sp. nov., a novel bacterium isolated from sediment in the Pearl River Estuary.</title>
        <authorList>
            <person name="Cui L."/>
        </authorList>
    </citation>
    <scope>NUCLEOTIDE SEQUENCE [LARGE SCALE GENOMIC DNA]</scope>
    <source>
        <strain evidence="2 3">SCSIO 72103</strain>
    </source>
</reference>
<dbReference type="Proteomes" id="UP001317001">
    <property type="component" value="Chromosome"/>
</dbReference>
<evidence type="ECO:0008006" key="4">
    <source>
        <dbReference type="Google" id="ProtNLM"/>
    </source>
</evidence>
<feature type="transmembrane region" description="Helical" evidence="1">
    <location>
        <begin position="44"/>
        <end position="63"/>
    </location>
</feature>
<keyword evidence="1" id="KW-0472">Membrane</keyword>
<accession>A0ABY5NVF5</accession>
<proteinExistence type="predicted"/>
<keyword evidence="1" id="KW-0812">Transmembrane</keyword>
<dbReference type="RefSeq" id="WP_257500495.1">
    <property type="nucleotide sequence ID" value="NZ_CP102382.1"/>
</dbReference>
<keyword evidence="1" id="KW-1133">Transmembrane helix</keyword>
<keyword evidence="3" id="KW-1185">Reference proteome</keyword>